<organism evidence="3 4">
    <name type="scientific">Acinetobacter terrestris</name>
    <dbReference type="NCBI Taxonomy" id="2529843"/>
    <lineage>
        <taxon>Bacteria</taxon>
        <taxon>Pseudomonadati</taxon>
        <taxon>Pseudomonadota</taxon>
        <taxon>Gammaproteobacteria</taxon>
        <taxon>Moraxellales</taxon>
        <taxon>Moraxellaceae</taxon>
        <taxon>Acinetobacter</taxon>
        <taxon>Acinetobacter Taxon 24</taxon>
    </lineage>
</organism>
<evidence type="ECO:0000313" key="4">
    <source>
        <dbReference type="Proteomes" id="UP000555322"/>
    </source>
</evidence>
<evidence type="ECO:0000313" key="3">
    <source>
        <dbReference type="EMBL" id="NNH26843.1"/>
    </source>
</evidence>
<dbReference type="EMBL" id="JABERJ010000025">
    <property type="protein sequence ID" value="NNH26843.1"/>
    <property type="molecule type" value="Genomic_DNA"/>
</dbReference>
<dbReference type="RefSeq" id="WP_171536628.1">
    <property type="nucleotide sequence ID" value="NZ_JABERJ010000025.1"/>
</dbReference>
<feature type="region of interest" description="Disordered" evidence="2">
    <location>
        <begin position="189"/>
        <end position="209"/>
    </location>
</feature>
<evidence type="ECO:0000256" key="1">
    <source>
        <dbReference type="SAM" id="Coils"/>
    </source>
</evidence>
<comment type="caution">
    <text evidence="3">The sequence shown here is derived from an EMBL/GenBank/DDBJ whole genome shotgun (WGS) entry which is preliminary data.</text>
</comment>
<feature type="compositionally biased region" description="Acidic residues" evidence="2">
    <location>
        <begin position="193"/>
        <end position="209"/>
    </location>
</feature>
<evidence type="ECO:0008006" key="5">
    <source>
        <dbReference type="Google" id="ProtNLM"/>
    </source>
</evidence>
<reference evidence="3 4" key="1">
    <citation type="submission" date="2020-04" db="EMBL/GenBank/DDBJ databases">
        <title>Acinetobacter Taxon 24.</title>
        <authorList>
            <person name="Nemec A."/>
            <person name="Radolfova-Krizova L."/>
            <person name="Higgins P.G."/>
            <person name="Spanelova P."/>
        </authorList>
    </citation>
    <scope>NUCLEOTIDE SEQUENCE [LARGE SCALE GENOMIC DNA]</scope>
    <source>
        <strain evidence="3 4">ANC 5084</strain>
    </source>
</reference>
<evidence type="ECO:0000256" key="2">
    <source>
        <dbReference type="SAM" id="MobiDB-lite"/>
    </source>
</evidence>
<protein>
    <recommendedName>
        <fullName evidence="5">Lipoprotein</fullName>
    </recommendedName>
</protein>
<proteinExistence type="predicted"/>
<feature type="compositionally biased region" description="Polar residues" evidence="2">
    <location>
        <begin position="28"/>
        <end position="37"/>
    </location>
</feature>
<keyword evidence="4" id="KW-1185">Reference proteome</keyword>
<feature type="region of interest" description="Disordered" evidence="2">
    <location>
        <begin position="28"/>
        <end position="58"/>
    </location>
</feature>
<dbReference type="PROSITE" id="PS51257">
    <property type="entry name" value="PROKAR_LIPOPROTEIN"/>
    <property type="match status" value="1"/>
</dbReference>
<accession>A0ABX1UXC0</accession>
<name>A0ABX1UXC0_9GAMM</name>
<dbReference type="Proteomes" id="UP000555322">
    <property type="component" value="Unassembled WGS sequence"/>
</dbReference>
<gene>
    <name evidence="3" type="ORF">HLH15_10265</name>
</gene>
<sequence>MKKFIQNVVSPFVMFSAGILLIGCEQANSPDSTEDQTSQSSEVSKQVSESAKDSAETSKAELKSGNMFYIVRDVADMQLKAGDYVEQLKQTQTDLETAVNDKDQQQLQSTAKTLKQQLTGFNQALTGLNLKSQEIDSIRQNIMQANQQALATPLLNGDVDLSQVDFKKIEKQMGSIQMEMIKLAGMMIPQGQDEAEPNEQDQSEADQEG</sequence>
<keyword evidence="1" id="KW-0175">Coiled coil</keyword>
<feature type="compositionally biased region" description="Low complexity" evidence="2">
    <location>
        <begin position="38"/>
        <end position="49"/>
    </location>
</feature>
<feature type="coiled-coil region" evidence="1">
    <location>
        <begin position="85"/>
        <end position="148"/>
    </location>
</feature>